<evidence type="ECO:0000256" key="1">
    <source>
        <dbReference type="SAM" id="MobiDB-lite"/>
    </source>
</evidence>
<evidence type="ECO:0000313" key="3">
    <source>
        <dbReference type="Proteomes" id="UP000316426"/>
    </source>
</evidence>
<evidence type="ECO:0000313" key="2">
    <source>
        <dbReference type="EMBL" id="QDV74522.1"/>
    </source>
</evidence>
<organism evidence="2 3">
    <name type="scientific">Botrimarina mediterranea</name>
    <dbReference type="NCBI Taxonomy" id="2528022"/>
    <lineage>
        <taxon>Bacteria</taxon>
        <taxon>Pseudomonadati</taxon>
        <taxon>Planctomycetota</taxon>
        <taxon>Planctomycetia</taxon>
        <taxon>Pirellulales</taxon>
        <taxon>Lacipirellulaceae</taxon>
        <taxon>Botrimarina</taxon>
    </lineage>
</organism>
<dbReference type="InterPro" id="IPR018777">
    <property type="entry name" value="Replication_initiator_prot_A"/>
</dbReference>
<name>A0A518K9Q2_9BACT</name>
<protein>
    <submittedName>
        <fullName evidence="2">Replication initiator protein A</fullName>
    </submittedName>
</protein>
<dbReference type="Pfam" id="PF10134">
    <property type="entry name" value="RPA"/>
    <property type="match status" value="1"/>
</dbReference>
<gene>
    <name evidence="2" type="ORF">Spa11_27260</name>
</gene>
<dbReference type="Proteomes" id="UP000316426">
    <property type="component" value="Chromosome"/>
</dbReference>
<dbReference type="AlphaFoldDB" id="A0A518K9Q2"/>
<accession>A0A518K9Q2</accession>
<proteinExistence type="predicted"/>
<feature type="region of interest" description="Disordered" evidence="1">
    <location>
        <begin position="340"/>
        <end position="382"/>
    </location>
</feature>
<dbReference type="EMBL" id="CP036349">
    <property type="protein sequence ID" value="QDV74522.1"/>
    <property type="molecule type" value="Genomic_DNA"/>
</dbReference>
<keyword evidence="3" id="KW-1185">Reference proteome</keyword>
<sequence length="465" mass="53376">MRRPQSSHIISDEMNLAEFPLSTIGERPPAGVDRLVFEDEATDPDTGERCLRRVTVLGQAPFGLPTSVDDEVLMGCLRATKEAGFESRRVDFEPASFLRAMRWKTDGPAYARLRRALDRYSTISVVSEGAYWNKGKRKPVRDVVGILDRWQSSGRDPETGLPEKAFFVWGDFMWESFEAGNLRSLDYEFLLGLENAVSRRAYRFLGKRFYRTKSVRLGLKHFAVNKIGISEKNHNGQIKATLKKAHSELERKGFCRAEYVGRGQQAEVVYHALDTAKPQTRDPLVGELRRRGVSGAEQLVSADSRERVRQAIANYDHRRESGERVGPGWLHGNITSEEPYKFRDDYTPPEVEEQKLRASRAADKRKVNREDRMRASEERRRQEEKAEFSAFVRSLNEEVYEQFRAEAIAESAAYGKSLRKADPATTPHYATYLEAALFEHWRRQVPSFENRIRQYSQTGDRGDLL</sequence>
<dbReference type="KEGG" id="bmei:Spa11_27260"/>
<reference evidence="2 3" key="1">
    <citation type="submission" date="2019-02" db="EMBL/GenBank/DDBJ databases">
        <title>Deep-cultivation of Planctomycetes and their phenomic and genomic characterization uncovers novel biology.</title>
        <authorList>
            <person name="Wiegand S."/>
            <person name="Jogler M."/>
            <person name="Boedeker C."/>
            <person name="Pinto D."/>
            <person name="Vollmers J."/>
            <person name="Rivas-Marin E."/>
            <person name="Kohn T."/>
            <person name="Peeters S.H."/>
            <person name="Heuer A."/>
            <person name="Rast P."/>
            <person name="Oberbeckmann S."/>
            <person name="Bunk B."/>
            <person name="Jeske O."/>
            <person name="Meyerdierks A."/>
            <person name="Storesund J.E."/>
            <person name="Kallscheuer N."/>
            <person name="Luecker S."/>
            <person name="Lage O.M."/>
            <person name="Pohl T."/>
            <person name="Merkel B.J."/>
            <person name="Hornburger P."/>
            <person name="Mueller R.-W."/>
            <person name="Bruemmer F."/>
            <person name="Labrenz M."/>
            <person name="Spormann A.M."/>
            <person name="Op den Camp H."/>
            <person name="Overmann J."/>
            <person name="Amann R."/>
            <person name="Jetten M.S.M."/>
            <person name="Mascher T."/>
            <person name="Medema M.H."/>
            <person name="Devos D.P."/>
            <person name="Kaster A.-K."/>
            <person name="Ovreas L."/>
            <person name="Rohde M."/>
            <person name="Galperin M.Y."/>
            <person name="Jogler C."/>
        </authorList>
    </citation>
    <scope>NUCLEOTIDE SEQUENCE [LARGE SCALE GENOMIC DNA]</scope>
    <source>
        <strain evidence="2 3">Spa11</strain>
    </source>
</reference>